<keyword evidence="3" id="KW-1185">Reference proteome</keyword>
<evidence type="ECO:0000256" key="1">
    <source>
        <dbReference type="SAM" id="MobiDB-lite"/>
    </source>
</evidence>
<dbReference type="RefSeq" id="WP_261520393.1">
    <property type="nucleotide sequence ID" value="NZ_JAODNW010000010.1"/>
</dbReference>
<dbReference type="Proteomes" id="UP001589755">
    <property type="component" value="Unassembled WGS sequence"/>
</dbReference>
<comment type="caution">
    <text evidence="2">The sequence shown here is derived from an EMBL/GenBank/DDBJ whole genome shotgun (WGS) entry which is preliminary data.</text>
</comment>
<dbReference type="EMBL" id="JBHLXD010000024">
    <property type="protein sequence ID" value="MFC0209592.1"/>
    <property type="molecule type" value="Genomic_DNA"/>
</dbReference>
<dbReference type="InterPro" id="IPR007922">
    <property type="entry name" value="DciA-like"/>
</dbReference>
<gene>
    <name evidence="2" type="ORF">ACFFJ2_14390</name>
</gene>
<feature type="region of interest" description="Disordered" evidence="1">
    <location>
        <begin position="114"/>
        <end position="134"/>
    </location>
</feature>
<protein>
    <submittedName>
        <fullName evidence="2">DUF721 domain-containing protein</fullName>
    </submittedName>
</protein>
<dbReference type="InterPro" id="IPR010593">
    <property type="entry name" value="DUF1159"/>
</dbReference>
<dbReference type="Pfam" id="PF05258">
    <property type="entry name" value="DciA"/>
    <property type="match status" value="1"/>
</dbReference>
<accession>A0ABV6DAA0</accession>
<name>A0ABV6DAA0_9HYPH</name>
<evidence type="ECO:0000313" key="2">
    <source>
        <dbReference type="EMBL" id="MFC0209592.1"/>
    </source>
</evidence>
<organism evidence="2 3">
    <name type="scientific">Chelativorans intermedius</name>
    <dbReference type="NCBI Taxonomy" id="515947"/>
    <lineage>
        <taxon>Bacteria</taxon>
        <taxon>Pseudomonadati</taxon>
        <taxon>Pseudomonadota</taxon>
        <taxon>Alphaproteobacteria</taxon>
        <taxon>Hyphomicrobiales</taxon>
        <taxon>Phyllobacteriaceae</taxon>
        <taxon>Chelativorans</taxon>
    </lineage>
</organism>
<proteinExistence type="predicted"/>
<dbReference type="PIRSF" id="PIRSF032064">
    <property type="entry name" value="UCP032064"/>
    <property type="match status" value="1"/>
</dbReference>
<reference evidence="2 3" key="1">
    <citation type="submission" date="2024-09" db="EMBL/GenBank/DDBJ databases">
        <authorList>
            <person name="Sun Q."/>
            <person name="Mori K."/>
        </authorList>
    </citation>
    <scope>NUCLEOTIDE SEQUENCE [LARGE SCALE GENOMIC DNA]</scope>
    <source>
        <strain evidence="2 3">CCM 8543</strain>
    </source>
</reference>
<sequence>MTGKGRWHNPVPVSDLATALLDPVLRRRAGLSMDLVQCWPEIVGERLAGCTRPERIAWPRRFSEDDPFKPATLVIACEGPAALHVQHETGEIIARANSFLGFAAIGRVKIVQKPLSAQPRQRRTPPPPLSPPERQRLAGLTQAIEDEGLRASLQRLGENVLAARKRRLADS</sequence>
<evidence type="ECO:0000313" key="3">
    <source>
        <dbReference type="Proteomes" id="UP001589755"/>
    </source>
</evidence>